<protein>
    <recommendedName>
        <fullName evidence="4">Flagellar motility protein MotE, a chaperone for MotC folding</fullName>
    </recommendedName>
</protein>
<dbReference type="EMBL" id="OBEI01000004">
    <property type="protein sequence ID" value="SNZ08076.1"/>
    <property type="molecule type" value="Genomic_DNA"/>
</dbReference>
<evidence type="ECO:0008006" key="4">
    <source>
        <dbReference type="Google" id="ProtNLM"/>
    </source>
</evidence>
<keyword evidence="3" id="KW-1185">Reference proteome</keyword>
<dbReference type="OrthoDB" id="15634at2"/>
<evidence type="ECO:0000256" key="1">
    <source>
        <dbReference type="SAM" id="Coils"/>
    </source>
</evidence>
<sequence>MRFLIGNVSLLLLFSIAKGETNTVSPSKLEIDREIKRLEKLREEIKNLISKNQKLLKKIEEEKKKLAEERKKFEEELKKIEKERYKKLAKVFEKAVDEDPELAAERISKMDPVKAAYIVYNMKESKAGVLMDYVDPKQASKIVKIISQIKKRNKN</sequence>
<dbReference type="SUPFAM" id="SSF158791">
    <property type="entry name" value="MgtE N-terminal domain-like"/>
    <property type="match status" value="1"/>
</dbReference>
<reference evidence="3" key="1">
    <citation type="submission" date="2017-09" db="EMBL/GenBank/DDBJ databases">
        <authorList>
            <person name="Varghese N."/>
            <person name="Submissions S."/>
        </authorList>
    </citation>
    <scope>NUCLEOTIDE SEQUENCE [LARGE SCALE GENOMIC DNA]</scope>
    <source>
        <strain evidence="3">DSM 15103</strain>
    </source>
</reference>
<accession>A0A285NJN4</accession>
<name>A0A285NJN4_9AQUI</name>
<dbReference type="RefSeq" id="WP_097000322.1">
    <property type="nucleotide sequence ID" value="NZ_OBEI01000004.1"/>
</dbReference>
<organism evidence="2 3">
    <name type="scientific">Persephonella hydrogeniphila</name>
    <dbReference type="NCBI Taxonomy" id="198703"/>
    <lineage>
        <taxon>Bacteria</taxon>
        <taxon>Pseudomonadati</taxon>
        <taxon>Aquificota</taxon>
        <taxon>Aquificia</taxon>
        <taxon>Aquificales</taxon>
        <taxon>Hydrogenothermaceae</taxon>
        <taxon>Persephonella</taxon>
    </lineage>
</organism>
<keyword evidence="1" id="KW-0175">Coiled coil</keyword>
<gene>
    <name evidence="2" type="ORF">SAMN06265182_1147</name>
</gene>
<feature type="coiled-coil region" evidence="1">
    <location>
        <begin position="28"/>
        <end position="90"/>
    </location>
</feature>
<evidence type="ECO:0000313" key="3">
    <source>
        <dbReference type="Proteomes" id="UP000219036"/>
    </source>
</evidence>
<proteinExistence type="predicted"/>
<evidence type="ECO:0000313" key="2">
    <source>
        <dbReference type="EMBL" id="SNZ08076.1"/>
    </source>
</evidence>
<dbReference type="Proteomes" id="UP000219036">
    <property type="component" value="Unassembled WGS sequence"/>
</dbReference>
<dbReference type="AlphaFoldDB" id="A0A285NJN4"/>